<keyword evidence="1" id="KW-0472">Membrane</keyword>
<proteinExistence type="predicted"/>
<keyword evidence="3" id="KW-1185">Reference proteome</keyword>
<sequence>MIPASDEQIETLARQAREKIGASATHHTFAPRDAERIVFEVVGENESATRTWQNARSIGDDAKKHAKAALHRQYGGRAPNGWIGWVLILAAVCAALSAALSSGFRAAPEDREVFAAALAIGAGAIVLAVLVALRFRPLDRAKWRIQAVVALGLILSAVFTFTRGAVGAGAVIAASAGIAVVLLVSMFAVRATQPDAAADIDGSTARAFLAAIDGARSDAVALQARVASDLGPDTARLIVQVRTRAFASARTAGGARVDLSRFDDSVPAGGVIIGDFADPMTWLPKHLAEKA</sequence>
<keyword evidence="1" id="KW-0812">Transmembrane</keyword>
<organism evidence="2 3">
    <name type="scientific">Microbacterium pygmaeum</name>
    <dbReference type="NCBI Taxonomy" id="370764"/>
    <lineage>
        <taxon>Bacteria</taxon>
        <taxon>Bacillati</taxon>
        <taxon>Actinomycetota</taxon>
        <taxon>Actinomycetes</taxon>
        <taxon>Micrococcales</taxon>
        <taxon>Microbacteriaceae</taxon>
        <taxon>Microbacterium</taxon>
    </lineage>
</organism>
<accession>A0A1G7VTY4</accession>
<dbReference type="Proteomes" id="UP000199009">
    <property type="component" value="Chromosome I"/>
</dbReference>
<name>A0A1G7VTY4_9MICO</name>
<dbReference type="RefSeq" id="WP_091486862.1">
    <property type="nucleotide sequence ID" value="NZ_LT629692.1"/>
</dbReference>
<protein>
    <submittedName>
        <fullName evidence="2">Uncharacterized protein</fullName>
    </submittedName>
</protein>
<evidence type="ECO:0000313" key="3">
    <source>
        <dbReference type="Proteomes" id="UP000199009"/>
    </source>
</evidence>
<feature type="transmembrane region" description="Helical" evidence="1">
    <location>
        <begin position="168"/>
        <end position="189"/>
    </location>
</feature>
<dbReference type="AlphaFoldDB" id="A0A1G7VTY4"/>
<feature type="transmembrane region" description="Helical" evidence="1">
    <location>
        <begin position="145"/>
        <end position="162"/>
    </location>
</feature>
<dbReference type="STRING" id="370764.SAMN04489810_0838"/>
<dbReference type="EMBL" id="LT629692">
    <property type="protein sequence ID" value="SDG63275.1"/>
    <property type="molecule type" value="Genomic_DNA"/>
</dbReference>
<dbReference type="OrthoDB" id="9957513at2"/>
<evidence type="ECO:0000256" key="1">
    <source>
        <dbReference type="SAM" id="Phobius"/>
    </source>
</evidence>
<keyword evidence="1" id="KW-1133">Transmembrane helix</keyword>
<evidence type="ECO:0000313" key="2">
    <source>
        <dbReference type="EMBL" id="SDG63275.1"/>
    </source>
</evidence>
<feature type="transmembrane region" description="Helical" evidence="1">
    <location>
        <begin position="113"/>
        <end position="133"/>
    </location>
</feature>
<gene>
    <name evidence="2" type="ORF">SAMN04489810_0838</name>
</gene>
<reference evidence="2 3" key="1">
    <citation type="submission" date="2016-10" db="EMBL/GenBank/DDBJ databases">
        <authorList>
            <person name="de Groot N.N."/>
        </authorList>
    </citation>
    <scope>NUCLEOTIDE SEQUENCE [LARGE SCALE GENOMIC DNA]</scope>
    <source>
        <strain evidence="2 3">DSM 23142</strain>
    </source>
</reference>
<feature type="transmembrane region" description="Helical" evidence="1">
    <location>
        <begin position="82"/>
        <end position="101"/>
    </location>
</feature>